<evidence type="ECO:0000313" key="5">
    <source>
        <dbReference type="Proteomes" id="UP000629596"/>
    </source>
</evidence>
<dbReference type="AlphaFoldDB" id="A0A3D8HIC3"/>
<dbReference type="Proteomes" id="UP000629596">
    <property type="component" value="Unassembled WGS sequence"/>
</dbReference>
<dbReference type="Proteomes" id="UP000256321">
    <property type="component" value="Unassembled WGS sequence"/>
</dbReference>
<dbReference type="InterPro" id="IPR006311">
    <property type="entry name" value="TAT_signal"/>
</dbReference>
<dbReference type="Pfam" id="PF00248">
    <property type="entry name" value="Aldo_ket_red"/>
    <property type="match status" value="1"/>
</dbReference>
<keyword evidence="5" id="KW-1185">Reference proteome</keyword>
<dbReference type="PROSITE" id="PS51318">
    <property type="entry name" value="TAT"/>
    <property type="match status" value="1"/>
</dbReference>
<dbReference type="SUPFAM" id="SSF51430">
    <property type="entry name" value="NAD(P)-linked oxidoreductase"/>
    <property type="match status" value="1"/>
</dbReference>
<evidence type="ECO:0000313" key="3">
    <source>
        <dbReference type="EMBL" id="RDU50452.1"/>
    </source>
</evidence>
<dbReference type="CDD" id="cd19100">
    <property type="entry name" value="AKR_unchar"/>
    <property type="match status" value="1"/>
</dbReference>
<reference evidence="3 4" key="1">
    <citation type="submission" date="2018-07" db="EMBL/GenBank/DDBJ databases">
        <title>Parabacteroides acidifaciens nov. sp., isolated from human feces.</title>
        <authorList>
            <person name="Wang Y.J."/>
        </authorList>
    </citation>
    <scope>NUCLEOTIDE SEQUENCE [LARGE SCALE GENOMIC DNA]</scope>
    <source>
        <strain evidence="3 4">426-9</strain>
    </source>
</reference>
<dbReference type="PANTHER" id="PTHR43312:SF1">
    <property type="entry name" value="NADP-DEPENDENT OXIDOREDUCTASE DOMAIN-CONTAINING PROTEIN"/>
    <property type="match status" value="1"/>
</dbReference>
<feature type="domain" description="NADP-dependent oxidoreductase" evidence="1">
    <location>
        <begin position="73"/>
        <end position="242"/>
    </location>
</feature>
<dbReference type="PANTHER" id="PTHR43312">
    <property type="entry name" value="D-THREO-ALDOSE 1-DEHYDROGENASE"/>
    <property type="match status" value="1"/>
</dbReference>
<dbReference type="InterPro" id="IPR053135">
    <property type="entry name" value="AKR2_Oxidoreductase"/>
</dbReference>
<dbReference type="EMBL" id="QREV01000006">
    <property type="protein sequence ID" value="RDU50452.1"/>
    <property type="molecule type" value="Genomic_DNA"/>
</dbReference>
<reference evidence="2 5" key="2">
    <citation type="submission" date="2020-08" db="EMBL/GenBank/DDBJ databases">
        <title>Genome public.</title>
        <authorList>
            <person name="Liu C."/>
            <person name="Sun Q."/>
        </authorList>
    </citation>
    <scope>NUCLEOTIDE SEQUENCE [LARGE SCALE GENOMIC DNA]</scope>
    <source>
        <strain evidence="2 5">426_9</strain>
    </source>
</reference>
<proteinExistence type="predicted"/>
<accession>A0A3D8HIC3</accession>
<comment type="caution">
    <text evidence="3">The sequence shown here is derived from an EMBL/GenBank/DDBJ whole genome shotgun (WGS) entry which is preliminary data.</text>
</comment>
<evidence type="ECO:0000313" key="2">
    <source>
        <dbReference type="EMBL" id="MBC8600923.1"/>
    </source>
</evidence>
<name>A0A3D8HIC3_9BACT</name>
<organism evidence="3 4">
    <name type="scientific">Parabacteroides acidifaciens</name>
    <dbReference type="NCBI Taxonomy" id="2290935"/>
    <lineage>
        <taxon>Bacteria</taxon>
        <taxon>Pseudomonadati</taxon>
        <taxon>Bacteroidota</taxon>
        <taxon>Bacteroidia</taxon>
        <taxon>Bacteroidales</taxon>
        <taxon>Tannerellaceae</taxon>
        <taxon>Parabacteroides</taxon>
    </lineage>
</organism>
<dbReference type="EMBL" id="JACRTI010000006">
    <property type="protein sequence ID" value="MBC8600923.1"/>
    <property type="molecule type" value="Genomic_DNA"/>
</dbReference>
<gene>
    <name evidence="3" type="ORF">DWU89_04280</name>
    <name evidence="2" type="ORF">H8784_04215</name>
</gene>
<evidence type="ECO:0000259" key="1">
    <source>
        <dbReference type="Pfam" id="PF00248"/>
    </source>
</evidence>
<dbReference type="InterPro" id="IPR036812">
    <property type="entry name" value="NAD(P)_OxRdtase_dom_sf"/>
</dbReference>
<dbReference type="InterPro" id="IPR023210">
    <property type="entry name" value="NADP_OxRdtase_dom"/>
</dbReference>
<dbReference type="Gene3D" id="3.20.20.100">
    <property type="entry name" value="NADP-dependent oxidoreductase domain"/>
    <property type="match status" value="1"/>
</dbReference>
<evidence type="ECO:0000313" key="4">
    <source>
        <dbReference type="Proteomes" id="UP000256321"/>
    </source>
</evidence>
<protein>
    <submittedName>
        <fullName evidence="3">Aldo/keto reductase</fullName>
    </submittedName>
</protein>
<sequence>MEDFTRRDFIKGVVGAGISLIAADSLASVSMDMATIKNPYDAKGLPTTELGKTGVIIPRMVLGLGSRFCHIDEDEEAYEMLNYSLDNGFYYWDTAHAYDNTIALPPGKKKSPRHIISEVRVGEVVKYRRKEIFLSTKVTAREPVESMKEIELSLKRLNTDKLDMLKIHDVQSIEDVDQMSKKGHLIDILHRLKEEGVTRFIGFSGHGDAQALKELANRGNFDSMLVAMNHWNPQQPSPRQEVAVPAGKKNKMGVLIMKAVRPKETIPGLHAPDLVRYALSLKGPDAVVIGMDSKAVVDSNLEILRYFKKLSPERMKELAIQLEPFYRHENLPWMQDNYIDGMWETMSV</sequence>